<proteinExistence type="predicted"/>
<organism evidence="2 3">
    <name type="scientific">Oceaniferula marina</name>
    <dbReference type="NCBI Taxonomy" id="2748318"/>
    <lineage>
        <taxon>Bacteria</taxon>
        <taxon>Pseudomonadati</taxon>
        <taxon>Verrucomicrobiota</taxon>
        <taxon>Verrucomicrobiia</taxon>
        <taxon>Verrucomicrobiales</taxon>
        <taxon>Verrucomicrobiaceae</taxon>
        <taxon>Oceaniferula</taxon>
    </lineage>
</organism>
<protein>
    <submittedName>
        <fullName evidence="2">DUF883 family protein</fullName>
    </submittedName>
</protein>
<name>A0A851GLN2_9BACT</name>
<dbReference type="PANTHER" id="PTHR35893:SF3">
    <property type="entry name" value="INNER MEMBRANE PROTEIN"/>
    <property type="match status" value="1"/>
</dbReference>
<feature type="compositionally biased region" description="Basic and acidic residues" evidence="1">
    <location>
        <begin position="12"/>
        <end position="22"/>
    </location>
</feature>
<feature type="region of interest" description="Disordered" evidence="1">
    <location>
        <begin position="1"/>
        <end position="22"/>
    </location>
</feature>
<dbReference type="EMBL" id="JACBAZ010000005">
    <property type="protein sequence ID" value="NWK56741.1"/>
    <property type="molecule type" value="Genomic_DNA"/>
</dbReference>
<dbReference type="Gene3D" id="6.10.140.1430">
    <property type="match status" value="1"/>
</dbReference>
<dbReference type="Proteomes" id="UP000557872">
    <property type="component" value="Unassembled WGS sequence"/>
</dbReference>
<dbReference type="InterPro" id="IPR010279">
    <property type="entry name" value="YqjD/ElaB"/>
</dbReference>
<evidence type="ECO:0000313" key="3">
    <source>
        <dbReference type="Proteomes" id="UP000557872"/>
    </source>
</evidence>
<evidence type="ECO:0000256" key="1">
    <source>
        <dbReference type="SAM" id="MobiDB-lite"/>
    </source>
</evidence>
<accession>A0A851GLN2</accession>
<dbReference type="PANTHER" id="PTHR35893">
    <property type="entry name" value="INNER MEMBRANE PROTEIN-RELATED"/>
    <property type="match status" value="1"/>
</dbReference>
<keyword evidence="3" id="KW-1185">Reference proteome</keyword>
<reference evidence="2 3" key="1">
    <citation type="submission" date="2020-07" db="EMBL/GenBank/DDBJ databases">
        <title>Roseicoccus Jingziensis gen. nov., sp. nov., isolated from coastal seawater.</title>
        <authorList>
            <person name="Feng X."/>
        </authorList>
    </citation>
    <scope>NUCLEOTIDE SEQUENCE [LARGE SCALE GENOMIC DNA]</scope>
    <source>
        <strain evidence="2 3">N1E253</strain>
    </source>
</reference>
<evidence type="ECO:0000313" key="2">
    <source>
        <dbReference type="EMBL" id="NWK56741.1"/>
    </source>
</evidence>
<sequence>MEETFADPSIQHADEKTSPVPLRDKAGKLAHEAGAKAQQIKDSAVEKASQIREVAGSKASEIKEAAAVKTQQIKQAAGEQIQHGQVKAREAHADAEEYIRQNPTKSVLTALGVGFLIGLVVRR</sequence>
<dbReference type="GO" id="GO:0043022">
    <property type="term" value="F:ribosome binding"/>
    <property type="evidence" value="ECO:0007669"/>
    <property type="project" value="InterPro"/>
</dbReference>
<comment type="caution">
    <text evidence="2">The sequence shown here is derived from an EMBL/GenBank/DDBJ whole genome shotgun (WGS) entry which is preliminary data.</text>
</comment>
<dbReference type="RefSeq" id="WP_178933537.1">
    <property type="nucleotide sequence ID" value="NZ_JACBAZ010000005.1"/>
</dbReference>
<dbReference type="AlphaFoldDB" id="A0A851GLN2"/>
<gene>
    <name evidence="2" type="ORF">HW115_14045</name>
</gene>